<feature type="region of interest" description="Disordered" evidence="1">
    <location>
        <begin position="57"/>
        <end position="109"/>
    </location>
</feature>
<feature type="compositionally biased region" description="Pro residues" evidence="1">
    <location>
        <begin position="1"/>
        <end position="22"/>
    </location>
</feature>
<proteinExistence type="predicted"/>
<feature type="compositionally biased region" description="Pro residues" evidence="1">
    <location>
        <begin position="95"/>
        <end position="107"/>
    </location>
</feature>
<evidence type="ECO:0000256" key="1">
    <source>
        <dbReference type="SAM" id="MobiDB-lite"/>
    </source>
</evidence>
<name>A0A834XG32_9FABA</name>
<gene>
    <name evidence="2" type="ORF">G2W53_000705</name>
</gene>
<feature type="region of interest" description="Disordered" evidence="1">
    <location>
        <begin position="1"/>
        <end position="38"/>
    </location>
</feature>
<keyword evidence="3" id="KW-1185">Reference proteome</keyword>
<sequence>MGSPPSPRPPSLPPEVNPPYVQPPSLLSFRSTSRSSSYKVKASSLLWSMTWKPRLPDHHSTPLSPSLNHPSTGLTPPPSSPSSTPTSSDHHHASFPPPSSPTSPLSPSPSHHSTAYLPLYNEDVGESSFFCVNFLDDLPSCSSSTLLSLDANQQAIAAAAVTTAVVARIFLMATFTRFTNDPTTHLINQCLLWFDKTRIFSSLLLNSVGEFIDVKTQPMRTSYETFPLVALHLANYLERLLLRSSPTPFAHPLDVRVVGLLVVETQLILSFDLVRHYHHFIRVTICQNSRKWNYLYAPPFHTLKPRNLQASMLVVAAFMMESSLADSFIALNSSSPISTISTDSSRADAAYASDPTAILHSKKHNQALKTVVIVALAGTGFTSTHATLEVAKPTCDVTQLASAGFVSRPVPPIDYVSQPTSKNRVNANPFPPLAILPS</sequence>
<dbReference type="AlphaFoldDB" id="A0A834XG32"/>
<protein>
    <submittedName>
        <fullName evidence="2">Uncharacterized protein</fullName>
    </submittedName>
</protein>
<comment type="caution">
    <text evidence="2">The sequence shown here is derived from an EMBL/GenBank/DDBJ whole genome shotgun (WGS) entry which is preliminary data.</text>
</comment>
<dbReference type="Proteomes" id="UP000634136">
    <property type="component" value="Unassembled WGS sequence"/>
</dbReference>
<reference evidence="2" key="1">
    <citation type="submission" date="2020-09" db="EMBL/GenBank/DDBJ databases">
        <title>Genome-Enabled Discovery of Anthraquinone Biosynthesis in Senna tora.</title>
        <authorList>
            <person name="Kang S.-H."/>
            <person name="Pandey R.P."/>
            <person name="Lee C.-M."/>
            <person name="Sim J.-S."/>
            <person name="Jeong J.-T."/>
            <person name="Choi B.-S."/>
            <person name="Jung M."/>
            <person name="Ginzburg D."/>
            <person name="Zhao K."/>
            <person name="Won S.Y."/>
            <person name="Oh T.-J."/>
            <person name="Yu Y."/>
            <person name="Kim N.-H."/>
            <person name="Lee O.R."/>
            <person name="Lee T.-H."/>
            <person name="Bashyal P."/>
            <person name="Kim T.-S."/>
            <person name="Lee W.-H."/>
            <person name="Kawkins C."/>
            <person name="Kim C.-K."/>
            <person name="Kim J.S."/>
            <person name="Ahn B.O."/>
            <person name="Rhee S.Y."/>
            <person name="Sohng J.K."/>
        </authorList>
    </citation>
    <scope>NUCLEOTIDE SEQUENCE</scope>
    <source>
        <tissue evidence="2">Leaf</tissue>
    </source>
</reference>
<accession>A0A834XG32</accession>
<organism evidence="2 3">
    <name type="scientific">Senna tora</name>
    <dbReference type="NCBI Taxonomy" id="362788"/>
    <lineage>
        <taxon>Eukaryota</taxon>
        <taxon>Viridiplantae</taxon>
        <taxon>Streptophyta</taxon>
        <taxon>Embryophyta</taxon>
        <taxon>Tracheophyta</taxon>
        <taxon>Spermatophyta</taxon>
        <taxon>Magnoliopsida</taxon>
        <taxon>eudicotyledons</taxon>
        <taxon>Gunneridae</taxon>
        <taxon>Pentapetalae</taxon>
        <taxon>rosids</taxon>
        <taxon>fabids</taxon>
        <taxon>Fabales</taxon>
        <taxon>Fabaceae</taxon>
        <taxon>Caesalpinioideae</taxon>
        <taxon>Cassia clade</taxon>
        <taxon>Senna</taxon>
    </lineage>
</organism>
<evidence type="ECO:0000313" key="3">
    <source>
        <dbReference type="Proteomes" id="UP000634136"/>
    </source>
</evidence>
<evidence type="ECO:0000313" key="2">
    <source>
        <dbReference type="EMBL" id="KAF7843800.1"/>
    </source>
</evidence>
<feature type="compositionally biased region" description="Low complexity" evidence="1">
    <location>
        <begin position="23"/>
        <end position="38"/>
    </location>
</feature>
<dbReference type="EMBL" id="JAAIUW010000001">
    <property type="protein sequence ID" value="KAF7843800.1"/>
    <property type="molecule type" value="Genomic_DNA"/>
</dbReference>